<dbReference type="GO" id="GO:0009279">
    <property type="term" value="C:cell outer membrane"/>
    <property type="evidence" value="ECO:0007669"/>
    <property type="project" value="UniProtKB-SubCell"/>
</dbReference>
<dbReference type="EMBL" id="FNAQ01000001">
    <property type="protein sequence ID" value="SDD81209.1"/>
    <property type="molecule type" value="Genomic_DNA"/>
</dbReference>
<evidence type="ECO:0000256" key="5">
    <source>
        <dbReference type="ARBA" id="ARBA00022729"/>
    </source>
</evidence>
<evidence type="ECO:0000256" key="2">
    <source>
        <dbReference type="ARBA" id="ARBA00022448"/>
    </source>
</evidence>
<dbReference type="Pfam" id="PF07715">
    <property type="entry name" value="Plug"/>
    <property type="match status" value="1"/>
</dbReference>
<keyword evidence="4 10" id="KW-0812">Transmembrane</keyword>
<keyword evidence="6" id="KW-0406">Ion transport</keyword>
<keyword evidence="3 10" id="KW-1134">Transmembrane beta strand</keyword>
<evidence type="ECO:0000256" key="8">
    <source>
        <dbReference type="ARBA" id="ARBA00023136"/>
    </source>
</evidence>
<dbReference type="InterPro" id="IPR036942">
    <property type="entry name" value="Beta-barrel_TonB_sf"/>
</dbReference>
<protein>
    <submittedName>
        <fullName evidence="14">Iron complex outermembrane recepter protein</fullName>
    </submittedName>
</protein>
<evidence type="ECO:0000313" key="14">
    <source>
        <dbReference type="EMBL" id="SDD81209.1"/>
    </source>
</evidence>
<evidence type="ECO:0000256" key="10">
    <source>
        <dbReference type="PROSITE-ProRule" id="PRU01360"/>
    </source>
</evidence>
<dbReference type="SUPFAM" id="SSF56935">
    <property type="entry name" value="Porins"/>
    <property type="match status" value="1"/>
</dbReference>
<evidence type="ECO:0000256" key="1">
    <source>
        <dbReference type="ARBA" id="ARBA00004571"/>
    </source>
</evidence>
<dbReference type="InterPro" id="IPR012910">
    <property type="entry name" value="Plug_dom"/>
</dbReference>
<evidence type="ECO:0000256" key="11">
    <source>
        <dbReference type="RuleBase" id="RU003357"/>
    </source>
</evidence>
<dbReference type="RefSeq" id="WP_092075674.1">
    <property type="nucleotide sequence ID" value="NZ_FNAQ01000001.1"/>
</dbReference>
<dbReference type="OrthoDB" id="9800913at2"/>
<comment type="similarity">
    <text evidence="10 11">Belongs to the TonB-dependent receptor family.</text>
</comment>
<dbReference type="GO" id="GO:0015344">
    <property type="term" value="F:siderophore uptake transmembrane transporter activity"/>
    <property type="evidence" value="ECO:0007669"/>
    <property type="project" value="TreeGrafter"/>
</dbReference>
<dbReference type="Gene3D" id="2.170.130.10">
    <property type="entry name" value="TonB-dependent receptor, plug domain"/>
    <property type="match status" value="1"/>
</dbReference>
<evidence type="ECO:0000256" key="7">
    <source>
        <dbReference type="ARBA" id="ARBA00023077"/>
    </source>
</evidence>
<organism evidence="14 15">
    <name type="scientific">Desulfuromonas thiophila</name>
    <dbReference type="NCBI Taxonomy" id="57664"/>
    <lineage>
        <taxon>Bacteria</taxon>
        <taxon>Pseudomonadati</taxon>
        <taxon>Thermodesulfobacteriota</taxon>
        <taxon>Desulfuromonadia</taxon>
        <taxon>Desulfuromonadales</taxon>
        <taxon>Desulfuromonadaceae</taxon>
        <taxon>Desulfuromonas</taxon>
    </lineage>
</organism>
<dbReference type="InterPro" id="IPR037066">
    <property type="entry name" value="Plug_dom_sf"/>
</dbReference>
<dbReference type="Pfam" id="PF00593">
    <property type="entry name" value="TonB_dep_Rec_b-barrel"/>
    <property type="match status" value="1"/>
</dbReference>
<dbReference type="GO" id="GO:0044718">
    <property type="term" value="P:siderophore transmembrane transport"/>
    <property type="evidence" value="ECO:0007669"/>
    <property type="project" value="TreeGrafter"/>
</dbReference>
<accession>A0A1G6XSN5</accession>
<proteinExistence type="inferred from homology"/>
<evidence type="ECO:0000259" key="12">
    <source>
        <dbReference type="Pfam" id="PF00593"/>
    </source>
</evidence>
<reference evidence="15" key="1">
    <citation type="submission" date="2016-10" db="EMBL/GenBank/DDBJ databases">
        <authorList>
            <person name="Varghese N."/>
            <person name="Submissions S."/>
        </authorList>
    </citation>
    <scope>NUCLEOTIDE SEQUENCE [LARGE SCALE GENOMIC DNA]</scope>
    <source>
        <strain evidence="15">DSM 8987</strain>
    </source>
</reference>
<evidence type="ECO:0000313" key="15">
    <source>
        <dbReference type="Proteomes" id="UP000243205"/>
    </source>
</evidence>
<dbReference type="Proteomes" id="UP000243205">
    <property type="component" value="Unassembled WGS sequence"/>
</dbReference>
<evidence type="ECO:0000256" key="3">
    <source>
        <dbReference type="ARBA" id="ARBA00022452"/>
    </source>
</evidence>
<dbReference type="AlphaFoldDB" id="A0A1G6XSN5"/>
<dbReference type="InterPro" id="IPR039426">
    <property type="entry name" value="TonB-dep_rcpt-like"/>
</dbReference>
<gene>
    <name evidence="14" type="ORF">SAMN05661003_101381</name>
</gene>
<dbReference type="Gene3D" id="2.40.170.20">
    <property type="entry name" value="TonB-dependent receptor, beta-barrel domain"/>
    <property type="match status" value="1"/>
</dbReference>
<evidence type="ECO:0000256" key="6">
    <source>
        <dbReference type="ARBA" id="ARBA00023065"/>
    </source>
</evidence>
<keyword evidence="7 11" id="KW-0798">TonB box</keyword>
<comment type="subcellular location">
    <subcellularLocation>
        <location evidence="1 10">Cell outer membrane</location>
        <topology evidence="1 10">Multi-pass membrane protein</topology>
    </subcellularLocation>
</comment>
<dbReference type="PANTHER" id="PTHR30069:SF53">
    <property type="entry name" value="COLICIN I RECEPTOR-RELATED"/>
    <property type="match status" value="1"/>
</dbReference>
<evidence type="ECO:0000256" key="9">
    <source>
        <dbReference type="ARBA" id="ARBA00023237"/>
    </source>
</evidence>
<feature type="domain" description="TonB-dependent receptor-like beta-barrel" evidence="12">
    <location>
        <begin position="240"/>
        <end position="585"/>
    </location>
</feature>
<dbReference type="PROSITE" id="PS52016">
    <property type="entry name" value="TONB_DEPENDENT_REC_3"/>
    <property type="match status" value="1"/>
</dbReference>
<feature type="domain" description="TonB-dependent receptor plug" evidence="13">
    <location>
        <begin position="56"/>
        <end position="163"/>
    </location>
</feature>
<keyword evidence="8 10" id="KW-0472">Membrane</keyword>
<keyword evidence="5" id="KW-0732">Signal</keyword>
<name>A0A1G6XSN5_9BACT</name>
<dbReference type="PANTHER" id="PTHR30069">
    <property type="entry name" value="TONB-DEPENDENT OUTER MEMBRANE RECEPTOR"/>
    <property type="match status" value="1"/>
</dbReference>
<dbReference type="STRING" id="57664.SAMN05661003_101381"/>
<evidence type="ECO:0000256" key="4">
    <source>
        <dbReference type="ARBA" id="ARBA00022692"/>
    </source>
</evidence>
<dbReference type="InterPro" id="IPR000531">
    <property type="entry name" value="Beta-barrel_TonB"/>
</dbReference>
<keyword evidence="9 10" id="KW-0998">Cell outer membrane</keyword>
<evidence type="ECO:0000259" key="13">
    <source>
        <dbReference type="Pfam" id="PF07715"/>
    </source>
</evidence>
<keyword evidence="15" id="KW-1185">Reference proteome</keyword>
<keyword evidence="2 10" id="KW-0813">Transport</keyword>
<sequence length="618" mass="70289">MSLFHHSPAALPQHKPLRALLLTVVVVVTLAGNAAAEPRQQLAELIVSASRSPQPLQEAAQTVTILERADLERLPGGSLFDALEQVSGVDLRQRGPFGQQADVAIRGGSFEQTLILINGIPQVNPQTGHHNLDLPLQLADIERIEIVKGPSARLYGANAMAGAINIVTRASKGPAWRADLSAGDHDALNAQGQARWQLGNWHHRLGAGHLYSSGHRHDEPTGFNSKVINYQAQGELAGQEMQALLALSERDYGASRYYFDDPQQKERSRNARALLAAELYGERLHWRPTLSLNRHEDRYRYAYNGRWFSNDSTSHNLTPGLQGSLESALGQSSFGYSGDWQQIRSSSLGDHQRHLHNLFFNQRYALGDRLQLGGGLHALYSRRWGWQSWPGAEISLAINRQWHWFAAVGGSFRIPTYTEMYYQTPNHRGDADLKPEEATTWETGLRWQDQHRQAHLSLFRRDSDNLIDWAQAPGETLWQVRNVAHSRNWGVESGLTWQQPWPLLPWLVQLELNYSWLHSDFSSNGLETKYSRDQLRHQLHTGLQLQWLPPLSQRLQLRYERRFGGEDALLVDSRLRWQFDRHWSCHLDVTDLFDQKGHESGFVERPGRWLLVGISWQS</sequence>